<protein>
    <submittedName>
        <fullName evidence="2">Uncharacterized protein</fullName>
    </submittedName>
</protein>
<evidence type="ECO:0000313" key="3">
    <source>
        <dbReference type="Proteomes" id="UP000826195"/>
    </source>
</evidence>
<keyword evidence="3" id="KW-1185">Reference proteome</keyword>
<evidence type="ECO:0000313" key="2">
    <source>
        <dbReference type="EMBL" id="KAH0549077.1"/>
    </source>
</evidence>
<proteinExistence type="predicted"/>
<evidence type="ECO:0000256" key="1">
    <source>
        <dbReference type="SAM" id="MobiDB-lite"/>
    </source>
</evidence>
<name>A0AAV7ICT5_COTGL</name>
<sequence>MVQKRKETRPDCDVRQKTQQEKEQEGKYPDTWRLLNIATALAALLSPLPGRGYAGAYISKDIVLWLPTSRLSLSPNILLTNSLLGSAYSLPVLNVKVAPDFWHPVPRHFMKLDRDVLDSSFEPDLL</sequence>
<comment type="caution">
    <text evidence="2">The sequence shown here is derived from an EMBL/GenBank/DDBJ whole genome shotgun (WGS) entry which is preliminary data.</text>
</comment>
<dbReference type="AlphaFoldDB" id="A0AAV7ICT5"/>
<dbReference type="Proteomes" id="UP000826195">
    <property type="component" value="Unassembled WGS sequence"/>
</dbReference>
<feature type="region of interest" description="Disordered" evidence="1">
    <location>
        <begin position="1"/>
        <end position="27"/>
    </location>
</feature>
<reference evidence="2 3" key="1">
    <citation type="journal article" date="2021" name="J. Hered.">
        <title>A chromosome-level genome assembly of the parasitoid wasp, Cotesia glomerata (Hymenoptera: Braconidae).</title>
        <authorList>
            <person name="Pinto B.J."/>
            <person name="Weis J.J."/>
            <person name="Gamble T."/>
            <person name="Ode P.J."/>
            <person name="Paul R."/>
            <person name="Zaspel J.M."/>
        </authorList>
    </citation>
    <scope>NUCLEOTIDE SEQUENCE [LARGE SCALE GENOMIC DNA]</scope>
    <source>
        <strain evidence="2">CgM1</strain>
    </source>
</reference>
<dbReference type="EMBL" id="JAHXZJ010001864">
    <property type="protein sequence ID" value="KAH0549077.1"/>
    <property type="molecule type" value="Genomic_DNA"/>
</dbReference>
<organism evidence="2 3">
    <name type="scientific">Cotesia glomerata</name>
    <name type="common">Lepidopteran parasitic wasp</name>
    <name type="synonym">Apanteles glomeratus</name>
    <dbReference type="NCBI Taxonomy" id="32391"/>
    <lineage>
        <taxon>Eukaryota</taxon>
        <taxon>Metazoa</taxon>
        <taxon>Ecdysozoa</taxon>
        <taxon>Arthropoda</taxon>
        <taxon>Hexapoda</taxon>
        <taxon>Insecta</taxon>
        <taxon>Pterygota</taxon>
        <taxon>Neoptera</taxon>
        <taxon>Endopterygota</taxon>
        <taxon>Hymenoptera</taxon>
        <taxon>Apocrita</taxon>
        <taxon>Ichneumonoidea</taxon>
        <taxon>Braconidae</taxon>
        <taxon>Microgastrinae</taxon>
        <taxon>Cotesia</taxon>
    </lineage>
</organism>
<gene>
    <name evidence="2" type="ORF">KQX54_005837</name>
</gene>
<accession>A0AAV7ICT5</accession>